<proteinExistence type="predicted"/>
<feature type="compositionally biased region" description="Polar residues" evidence="1">
    <location>
        <begin position="24"/>
        <end position="38"/>
    </location>
</feature>
<feature type="compositionally biased region" description="Polar residues" evidence="1">
    <location>
        <begin position="155"/>
        <end position="167"/>
    </location>
</feature>
<keyword evidence="4" id="KW-1185">Reference proteome</keyword>
<reference evidence="3 4" key="1">
    <citation type="submission" date="2024-02" db="EMBL/GenBank/DDBJ databases">
        <authorList>
            <person name="Daric V."/>
            <person name="Darras S."/>
        </authorList>
    </citation>
    <scope>NUCLEOTIDE SEQUENCE [LARGE SCALE GENOMIC DNA]</scope>
</reference>
<dbReference type="InterPro" id="IPR001012">
    <property type="entry name" value="UBX_dom"/>
</dbReference>
<evidence type="ECO:0000259" key="2">
    <source>
        <dbReference type="PROSITE" id="PS50033"/>
    </source>
</evidence>
<dbReference type="Pfam" id="PF00789">
    <property type="entry name" value="UBX"/>
    <property type="match status" value="1"/>
</dbReference>
<feature type="compositionally biased region" description="Basic and acidic residues" evidence="1">
    <location>
        <begin position="199"/>
        <end position="216"/>
    </location>
</feature>
<evidence type="ECO:0000256" key="1">
    <source>
        <dbReference type="SAM" id="MobiDB-lite"/>
    </source>
</evidence>
<protein>
    <recommendedName>
        <fullName evidence="2">UBX domain-containing protein</fullName>
    </recommendedName>
</protein>
<dbReference type="SUPFAM" id="SSF54236">
    <property type="entry name" value="Ubiquitin-like"/>
    <property type="match status" value="1"/>
</dbReference>
<organism evidence="3 4">
    <name type="scientific">Clavelina lepadiformis</name>
    <name type="common">Light-bulb sea squirt</name>
    <name type="synonym">Ascidia lepadiformis</name>
    <dbReference type="NCBI Taxonomy" id="159417"/>
    <lineage>
        <taxon>Eukaryota</taxon>
        <taxon>Metazoa</taxon>
        <taxon>Chordata</taxon>
        <taxon>Tunicata</taxon>
        <taxon>Ascidiacea</taxon>
        <taxon>Aplousobranchia</taxon>
        <taxon>Clavelinidae</taxon>
        <taxon>Clavelina</taxon>
    </lineage>
</organism>
<feature type="region of interest" description="Disordered" evidence="1">
    <location>
        <begin position="1"/>
        <end position="111"/>
    </location>
</feature>
<dbReference type="EMBL" id="CAWYQH010000114">
    <property type="protein sequence ID" value="CAK8690253.1"/>
    <property type="molecule type" value="Genomic_DNA"/>
</dbReference>
<dbReference type="Gene3D" id="3.10.20.90">
    <property type="entry name" value="Phosphatidylinositol 3-kinase Catalytic Subunit, Chain A, domain 1"/>
    <property type="match status" value="1"/>
</dbReference>
<evidence type="ECO:0000313" key="4">
    <source>
        <dbReference type="Proteomes" id="UP001642483"/>
    </source>
</evidence>
<evidence type="ECO:0000313" key="3">
    <source>
        <dbReference type="EMBL" id="CAK8690253.1"/>
    </source>
</evidence>
<dbReference type="PROSITE" id="PS50033">
    <property type="entry name" value="UBX"/>
    <property type="match status" value="1"/>
</dbReference>
<gene>
    <name evidence="3" type="ORF">CVLEPA_LOCUS22884</name>
</gene>
<accession>A0ABP0GFP3</accession>
<feature type="compositionally biased region" description="Basic residues" evidence="1">
    <location>
        <begin position="1"/>
        <end position="16"/>
    </location>
</feature>
<sequence>MYKPTRPKSAKGKTRVPRPPVERSVTQNQRQDPGTGNKSTTSTRVATSRSTITSSYAAHHGTTSRRNELDQQTKGHRNRQAEDDDVVDAKRMRSPVLNLPEINRPTSSLSKYRILPSISGASTPSGGDNSAGLCHSENDMELLTEQAQQMILDSTLQLPRDATSPTSNKRKTDKSVEPKQKRKKVFQTQSVFAPAGKPLTKEHPRPKVPREPGPNEERLLLAIKLPDGARVERHFKPNTKLSGVLAYSYSQYPVLPLSQSDIYRMDKVPKVLLEDLDLSLEEVGIKNRTVLYIEEKESF</sequence>
<comment type="caution">
    <text evidence="3">The sequence shown here is derived from an EMBL/GenBank/DDBJ whole genome shotgun (WGS) entry which is preliminary data.</text>
</comment>
<dbReference type="InterPro" id="IPR029071">
    <property type="entry name" value="Ubiquitin-like_domsf"/>
</dbReference>
<dbReference type="Proteomes" id="UP001642483">
    <property type="component" value="Unassembled WGS sequence"/>
</dbReference>
<feature type="compositionally biased region" description="Low complexity" evidence="1">
    <location>
        <begin position="39"/>
        <end position="55"/>
    </location>
</feature>
<name>A0ABP0GFP3_CLALP</name>
<feature type="domain" description="UBX" evidence="2">
    <location>
        <begin position="214"/>
        <end position="293"/>
    </location>
</feature>
<feature type="region of interest" description="Disordered" evidence="1">
    <location>
        <begin position="155"/>
        <end position="216"/>
    </location>
</feature>